<reference evidence="2 3" key="1">
    <citation type="submission" date="2021-03" db="EMBL/GenBank/DDBJ databases">
        <title>Genomic Encyclopedia of Type Strains, Phase IV (KMG-IV): sequencing the most valuable type-strain genomes for metagenomic binning, comparative biology and taxonomic classification.</title>
        <authorList>
            <person name="Goeker M."/>
        </authorList>
    </citation>
    <scope>NUCLEOTIDE SEQUENCE [LARGE SCALE GENOMIC DNA]</scope>
    <source>
        <strain evidence="2 3">DSM 28783</strain>
    </source>
</reference>
<feature type="transmembrane region" description="Helical" evidence="1">
    <location>
        <begin position="345"/>
        <end position="363"/>
    </location>
</feature>
<evidence type="ECO:0000256" key="1">
    <source>
        <dbReference type="SAM" id="Phobius"/>
    </source>
</evidence>
<feature type="transmembrane region" description="Helical" evidence="1">
    <location>
        <begin position="92"/>
        <end position="116"/>
    </location>
</feature>
<feature type="transmembrane region" description="Helical" evidence="1">
    <location>
        <begin position="51"/>
        <end position="72"/>
    </location>
</feature>
<evidence type="ECO:0000313" key="3">
    <source>
        <dbReference type="Proteomes" id="UP001519307"/>
    </source>
</evidence>
<sequence>MAKSYNKSIFSKLPMRDSLIMFLAVFIAELIGGIYFSYFKGILLNDAFSRTANAFYVLYVKPFRLASIGFVWNPLPSIFQLPFVELSKIWRPIVSSGISAVIVTAASSAFSALLLFRVFTRFNISKKYSICIILLYVTNPFIFFYGMNGMSEETFFAAVIYIVANMTLWMREGSPEYIIKIAFGLTFAFFCRYEAMPFAAAVGIGVLINIFFSEKEKKFIPSNIKREKYHYAEGTAIVLYAPMIYGILLWIFLNWTITGNPLYFLNSVYSNTSQSQLTTSIESPIKAIEYVIQRAIPFLPLFFAFILIRSANKKIFKSDFFILCILVVTMLVFHFLMLVKGSSYGWFRFFSYSLPICIAWLPYELSGVKKIFRPTVFKILCAALIISSILTGRALSDPVIAVEEHYVLANQEGKEISEYINEELPDEKIMMDSFLTSAIILNVKNIDNLVVSSSLNFNQYLDNPAKYGINYIIVPDPDDGIGSLDAFNRRYHYLYKDGADWCTLKKEFEGYKIFQIKD</sequence>
<gene>
    <name evidence="2" type="ORF">J2Z42_002239</name>
</gene>
<keyword evidence="1" id="KW-0812">Transmembrane</keyword>
<accession>A0ABS4KVK7</accession>
<dbReference type="Proteomes" id="UP001519307">
    <property type="component" value="Unassembled WGS sequence"/>
</dbReference>
<evidence type="ECO:0000313" key="2">
    <source>
        <dbReference type="EMBL" id="MBP2033536.1"/>
    </source>
</evidence>
<name>A0ABS4KVK7_9CLOT</name>
<keyword evidence="3" id="KW-1185">Reference proteome</keyword>
<protein>
    <recommendedName>
        <fullName evidence="4">Glycosyltransferase RgtA/B/C/D-like domain-containing protein</fullName>
    </recommendedName>
</protein>
<dbReference type="EMBL" id="JAGGLM010000016">
    <property type="protein sequence ID" value="MBP2033536.1"/>
    <property type="molecule type" value="Genomic_DNA"/>
</dbReference>
<evidence type="ECO:0008006" key="4">
    <source>
        <dbReference type="Google" id="ProtNLM"/>
    </source>
</evidence>
<feature type="transmembrane region" description="Helical" evidence="1">
    <location>
        <begin position="290"/>
        <end position="308"/>
    </location>
</feature>
<feature type="transmembrane region" description="Helical" evidence="1">
    <location>
        <begin position="320"/>
        <end position="339"/>
    </location>
</feature>
<feature type="transmembrane region" description="Helical" evidence="1">
    <location>
        <begin position="128"/>
        <end position="147"/>
    </location>
</feature>
<comment type="caution">
    <text evidence="2">The sequence shown here is derived from an EMBL/GenBank/DDBJ whole genome shotgun (WGS) entry which is preliminary data.</text>
</comment>
<proteinExistence type="predicted"/>
<feature type="transmembrane region" description="Helical" evidence="1">
    <location>
        <begin position="195"/>
        <end position="213"/>
    </location>
</feature>
<feature type="transmembrane region" description="Helical" evidence="1">
    <location>
        <begin position="234"/>
        <end position="257"/>
    </location>
</feature>
<keyword evidence="1" id="KW-1133">Transmembrane helix</keyword>
<keyword evidence="1" id="KW-0472">Membrane</keyword>
<dbReference type="RefSeq" id="WP_245331587.1">
    <property type="nucleotide sequence ID" value="NZ_JAGGLM010000016.1"/>
</dbReference>
<feature type="transmembrane region" description="Helical" evidence="1">
    <location>
        <begin position="20"/>
        <end position="39"/>
    </location>
</feature>
<organism evidence="2 3">
    <name type="scientific">Clostridium algifaecis</name>
    <dbReference type="NCBI Taxonomy" id="1472040"/>
    <lineage>
        <taxon>Bacteria</taxon>
        <taxon>Bacillati</taxon>
        <taxon>Bacillota</taxon>
        <taxon>Clostridia</taxon>
        <taxon>Eubacteriales</taxon>
        <taxon>Clostridiaceae</taxon>
        <taxon>Clostridium</taxon>
    </lineage>
</organism>